<comment type="similarity">
    <text evidence="1">Belongs to the ketopantoate reductase family.</text>
</comment>
<gene>
    <name evidence="8" type="ORF">E1B28_001458</name>
</gene>
<evidence type="ECO:0000313" key="8">
    <source>
        <dbReference type="EMBL" id="KAG7099630.1"/>
    </source>
</evidence>
<sequence length="413" mass="46011">MRFHVLGIGSIGSLISHHLRRVLPSTHTITLIHKTLRQARDVQDSGGIIRVEASGVLENASGFKSELFDGVAARPRIRSKMQSSENPYTDIQKEGGDDGVHENSIESLFVTAKAHQTLPALRKLSPRLSPNSTIILMQNGMGVYEELIQEVFRNPISRPHFILASNTHGVHSKSPFNVIHAGKGEIRFGIVPDSAGRNFEAEFQNYSIPTPDRRGRLADIVESEDDPHFARYRSLRNSVAALVLMDALNTTWCPMEEVQIAMRRKLVVNSVINPLTSIMGCRNGELFQTKAAHGVMRSVCREAAQAFAAEAAAKALERRKSVENDLTVPPSFVSRLLQADFLEQECLRVAEATKFNISSMLADIRKGATNTEVNYMNGYLLKLGKKYGVRLPTTLTLWRMIHMRTSIPLDKLF</sequence>
<proteinExistence type="inferred from homology"/>
<dbReference type="EMBL" id="CM032181">
    <property type="protein sequence ID" value="KAG7099630.1"/>
    <property type="molecule type" value="Genomic_DNA"/>
</dbReference>
<dbReference type="Proteomes" id="UP001049176">
    <property type="component" value="Chromosome 1"/>
</dbReference>
<evidence type="ECO:0000256" key="4">
    <source>
        <dbReference type="ARBA" id="ARBA00023002"/>
    </source>
</evidence>
<accession>A0A9P8AFN9</accession>
<dbReference type="GO" id="GO:0005739">
    <property type="term" value="C:mitochondrion"/>
    <property type="evidence" value="ECO:0007669"/>
    <property type="project" value="TreeGrafter"/>
</dbReference>
<dbReference type="InterPro" id="IPR013752">
    <property type="entry name" value="KPA_reductase"/>
</dbReference>
<name>A0A9P8AFN9_9AGAR</name>
<keyword evidence="9" id="KW-1185">Reference proteome</keyword>
<dbReference type="NCBIfam" id="TIGR00745">
    <property type="entry name" value="apbA_panE"/>
    <property type="match status" value="1"/>
</dbReference>
<dbReference type="PANTHER" id="PTHR43765:SF2">
    <property type="entry name" value="2-DEHYDROPANTOATE 2-REDUCTASE"/>
    <property type="match status" value="1"/>
</dbReference>
<dbReference type="InterPro" id="IPR003710">
    <property type="entry name" value="ApbA"/>
</dbReference>
<keyword evidence="4" id="KW-0560">Oxidoreductase</keyword>
<evidence type="ECO:0000256" key="2">
    <source>
        <dbReference type="ARBA" id="ARBA00013014"/>
    </source>
</evidence>
<dbReference type="GeneID" id="66070534"/>
<dbReference type="AlphaFoldDB" id="A0A9P8AFN9"/>
<dbReference type="GO" id="GO:0050661">
    <property type="term" value="F:NADP binding"/>
    <property type="evidence" value="ECO:0007669"/>
    <property type="project" value="TreeGrafter"/>
</dbReference>
<dbReference type="Gene3D" id="3.40.50.720">
    <property type="entry name" value="NAD(P)-binding Rossmann-like Domain"/>
    <property type="match status" value="1"/>
</dbReference>
<evidence type="ECO:0000256" key="3">
    <source>
        <dbReference type="ARBA" id="ARBA00022857"/>
    </source>
</evidence>
<comment type="caution">
    <text evidence="8">The sequence shown here is derived from an EMBL/GenBank/DDBJ whole genome shotgun (WGS) entry which is preliminary data.</text>
</comment>
<reference evidence="8" key="1">
    <citation type="journal article" date="2021" name="Genome Biol. Evol.">
        <title>The assembled and annotated genome of the fairy-ring fungus Marasmius oreades.</title>
        <authorList>
            <person name="Hiltunen M."/>
            <person name="Ament-Velasquez S.L."/>
            <person name="Johannesson H."/>
        </authorList>
    </citation>
    <scope>NUCLEOTIDE SEQUENCE</scope>
    <source>
        <strain evidence="8">03SP1</strain>
    </source>
</reference>
<dbReference type="OrthoDB" id="73846at2759"/>
<dbReference type="Pfam" id="PF08546">
    <property type="entry name" value="ApbA_C"/>
    <property type="match status" value="1"/>
</dbReference>
<evidence type="ECO:0000256" key="5">
    <source>
        <dbReference type="ARBA" id="ARBA00032024"/>
    </source>
</evidence>
<evidence type="ECO:0000313" key="9">
    <source>
        <dbReference type="Proteomes" id="UP001049176"/>
    </source>
</evidence>
<evidence type="ECO:0000259" key="6">
    <source>
        <dbReference type="Pfam" id="PF02558"/>
    </source>
</evidence>
<dbReference type="InterPro" id="IPR050838">
    <property type="entry name" value="Ketopantoate_reductase"/>
</dbReference>
<dbReference type="PANTHER" id="PTHR43765">
    <property type="entry name" value="2-DEHYDROPANTOATE 2-REDUCTASE-RELATED"/>
    <property type="match status" value="1"/>
</dbReference>
<protein>
    <recommendedName>
        <fullName evidence="2">2-dehydropantoate 2-reductase</fullName>
        <ecNumber evidence="2">1.1.1.169</ecNumber>
    </recommendedName>
    <alternativeName>
        <fullName evidence="5">Ketopantoate reductase</fullName>
    </alternativeName>
</protein>
<dbReference type="Pfam" id="PF02558">
    <property type="entry name" value="ApbA"/>
    <property type="match status" value="1"/>
</dbReference>
<keyword evidence="3" id="KW-0521">NADP</keyword>
<dbReference type="InterPro" id="IPR008927">
    <property type="entry name" value="6-PGluconate_DH-like_C_sf"/>
</dbReference>
<dbReference type="GO" id="GO:0015940">
    <property type="term" value="P:pantothenate biosynthetic process"/>
    <property type="evidence" value="ECO:0007669"/>
    <property type="project" value="InterPro"/>
</dbReference>
<dbReference type="SUPFAM" id="SSF51735">
    <property type="entry name" value="NAD(P)-binding Rossmann-fold domains"/>
    <property type="match status" value="1"/>
</dbReference>
<dbReference type="InterPro" id="IPR036291">
    <property type="entry name" value="NAD(P)-bd_dom_sf"/>
</dbReference>
<dbReference type="InterPro" id="IPR013328">
    <property type="entry name" value="6PGD_dom2"/>
</dbReference>
<dbReference type="SUPFAM" id="SSF48179">
    <property type="entry name" value="6-phosphogluconate dehydrogenase C-terminal domain-like"/>
    <property type="match status" value="1"/>
</dbReference>
<dbReference type="EC" id="1.1.1.169" evidence="2"/>
<dbReference type="GO" id="GO:0008677">
    <property type="term" value="F:2-dehydropantoate 2-reductase activity"/>
    <property type="evidence" value="ECO:0007669"/>
    <property type="project" value="UniProtKB-EC"/>
</dbReference>
<evidence type="ECO:0000259" key="7">
    <source>
        <dbReference type="Pfam" id="PF08546"/>
    </source>
</evidence>
<feature type="domain" description="Ketopantoate reductase C-terminal" evidence="7">
    <location>
        <begin position="261"/>
        <end position="403"/>
    </location>
</feature>
<evidence type="ECO:0000256" key="1">
    <source>
        <dbReference type="ARBA" id="ARBA00007870"/>
    </source>
</evidence>
<feature type="domain" description="Ketopantoate reductase N-terminal" evidence="6">
    <location>
        <begin position="3"/>
        <end position="191"/>
    </location>
</feature>
<dbReference type="RefSeq" id="XP_043016100.1">
    <property type="nucleotide sequence ID" value="XM_043147391.1"/>
</dbReference>
<dbReference type="KEGG" id="more:E1B28_001458"/>
<organism evidence="8 9">
    <name type="scientific">Marasmius oreades</name>
    <name type="common">fairy-ring Marasmius</name>
    <dbReference type="NCBI Taxonomy" id="181124"/>
    <lineage>
        <taxon>Eukaryota</taxon>
        <taxon>Fungi</taxon>
        <taxon>Dikarya</taxon>
        <taxon>Basidiomycota</taxon>
        <taxon>Agaricomycotina</taxon>
        <taxon>Agaricomycetes</taxon>
        <taxon>Agaricomycetidae</taxon>
        <taxon>Agaricales</taxon>
        <taxon>Marasmiineae</taxon>
        <taxon>Marasmiaceae</taxon>
        <taxon>Marasmius</taxon>
    </lineage>
</organism>
<dbReference type="Gene3D" id="1.10.1040.10">
    <property type="entry name" value="N-(1-d-carboxylethyl)-l-norvaline Dehydrogenase, domain 2"/>
    <property type="match status" value="1"/>
</dbReference>
<dbReference type="InterPro" id="IPR013332">
    <property type="entry name" value="KPR_N"/>
</dbReference>